<comment type="pathway">
    <text evidence="8 10">Lipid metabolism; fatty acid biosynthesis.</text>
</comment>
<keyword evidence="13" id="KW-1185">Reference proteome</keyword>
<evidence type="ECO:0000256" key="6">
    <source>
        <dbReference type="ARBA" id="ARBA00023098"/>
    </source>
</evidence>
<dbReference type="Proteomes" id="UP000673975">
    <property type="component" value="Unassembled WGS sequence"/>
</dbReference>
<sequence>MTKDVQKRVKKVIAKVLEIPENQITEDANFIFDLGADSMQSMELVAAFEEEFDIEMDEEKALDVQTVSEAVEFISGYLEK</sequence>
<evidence type="ECO:0000256" key="9">
    <source>
        <dbReference type="NCBIfam" id="TIGR00517"/>
    </source>
</evidence>
<organism evidence="12 13">
    <name type="scientific">Natronogracilivirga saccharolytica</name>
    <dbReference type="NCBI Taxonomy" id="2812953"/>
    <lineage>
        <taxon>Bacteria</taxon>
        <taxon>Pseudomonadati</taxon>
        <taxon>Balneolota</taxon>
        <taxon>Balneolia</taxon>
        <taxon>Balneolales</taxon>
        <taxon>Cyclonatronaceae</taxon>
        <taxon>Natronogracilivirga</taxon>
    </lineage>
</organism>
<dbReference type="GO" id="GO:0005829">
    <property type="term" value="C:cytosol"/>
    <property type="evidence" value="ECO:0007669"/>
    <property type="project" value="TreeGrafter"/>
</dbReference>
<dbReference type="PANTHER" id="PTHR20863">
    <property type="entry name" value="ACYL CARRIER PROTEIN"/>
    <property type="match status" value="1"/>
</dbReference>
<dbReference type="GO" id="GO:0000035">
    <property type="term" value="F:acyl binding"/>
    <property type="evidence" value="ECO:0007669"/>
    <property type="project" value="TreeGrafter"/>
</dbReference>
<gene>
    <name evidence="8 12" type="primary">acpP</name>
    <name evidence="12" type="ORF">NATSA_08685</name>
</gene>
<dbReference type="NCBIfam" id="NF002148">
    <property type="entry name" value="PRK00982.1-2"/>
    <property type="match status" value="1"/>
</dbReference>
<dbReference type="PROSITE" id="PS50075">
    <property type="entry name" value="CARRIER"/>
    <property type="match status" value="1"/>
</dbReference>
<evidence type="ECO:0000256" key="10">
    <source>
        <dbReference type="RuleBase" id="RU003545"/>
    </source>
</evidence>
<protein>
    <recommendedName>
        <fullName evidence="8 9">Acyl carrier protein</fullName>
        <shortName evidence="8">ACP</shortName>
    </recommendedName>
</protein>
<accession>A0A8J7UVN5</accession>
<dbReference type="EMBL" id="JAFIDN010000006">
    <property type="protein sequence ID" value="MBP3192737.1"/>
    <property type="molecule type" value="Genomic_DNA"/>
</dbReference>
<evidence type="ECO:0000256" key="1">
    <source>
        <dbReference type="ARBA" id="ARBA00003180"/>
    </source>
</evidence>
<comment type="caution">
    <text evidence="12">The sequence shown here is derived from an EMBL/GenBank/DDBJ whole genome shotgun (WGS) entry which is preliminary data.</text>
</comment>
<dbReference type="NCBIfam" id="TIGR00517">
    <property type="entry name" value="acyl_carrier"/>
    <property type="match status" value="1"/>
</dbReference>
<dbReference type="UniPathway" id="UPA00094"/>
<dbReference type="InterPro" id="IPR006162">
    <property type="entry name" value="Ppantetheine_attach_site"/>
</dbReference>
<keyword evidence="3 8" id="KW-0444">Lipid biosynthesis</keyword>
<evidence type="ECO:0000256" key="5">
    <source>
        <dbReference type="ARBA" id="ARBA00022832"/>
    </source>
</evidence>
<keyword evidence="5 8" id="KW-0276">Fatty acid metabolism</keyword>
<evidence type="ECO:0000256" key="2">
    <source>
        <dbReference type="ARBA" id="ARBA00022450"/>
    </source>
</evidence>
<comment type="similarity">
    <text evidence="8">Belongs to the acyl carrier protein (ACP) family.</text>
</comment>
<dbReference type="InterPro" id="IPR003231">
    <property type="entry name" value="ACP"/>
</dbReference>
<dbReference type="RefSeq" id="WP_210511733.1">
    <property type="nucleotide sequence ID" value="NZ_JAFIDN010000006.1"/>
</dbReference>
<keyword evidence="7 8" id="KW-0275">Fatty acid biosynthesis</keyword>
<dbReference type="HAMAP" id="MF_01217">
    <property type="entry name" value="Acyl_carrier"/>
    <property type="match status" value="1"/>
</dbReference>
<proteinExistence type="inferred from homology"/>
<reference evidence="12" key="1">
    <citation type="submission" date="2021-02" db="EMBL/GenBank/DDBJ databases">
        <title>Natronogracilivirga saccharolytica gen. nov. sp. nov. a new anaerobic, haloalkiliphilic carbohydrate-fermenting bacterium from soda lake and proposing of Cyclonatronumiaceae fam. nov. in the phylum Balneolaeota.</title>
        <authorList>
            <person name="Zhilina T.N."/>
            <person name="Sorokin D.Y."/>
            <person name="Zavarzina D.G."/>
            <person name="Toshchakov S.V."/>
            <person name="Kublanov I.V."/>
        </authorList>
    </citation>
    <scope>NUCLEOTIDE SEQUENCE</scope>
    <source>
        <strain evidence="12">Z-1702</strain>
    </source>
</reference>
<evidence type="ECO:0000256" key="3">
    <source>
        <dbReference type="ARBA" id="ARBA00022516"/>
    </source>
</evidence>
<comment type="PTM">
    <text evidence="8">4'-phosphopantetheine is transferred from CoA to a specific serine of apo-ACP by AcpS. This modification is essential for activity because fatty acids are bound in thioester linkage to the sulfhydryl of the prosthetic group.</text>
</comment>
<evidence type="ECO:0000256" key="4">
    <source>
        <dbReference type="ARBA" id="ARBA00022553"/>
    </source>
</evidence>
<keyword evidence="6 8" id="KW-0443">Lipid metabolism</keyword>
<dbReference type="AlphaFoldDB" id="A0A8J7UVN5"/>
<evidence type="ECO:0000313" key="13">
    <source>
        <dbReference type="Proteomes" id="UP000673975"/>
    </source>
</evidence>
<evidence type="ECO:0000256" key="7">
    <source>
        <dbReference type="ARBA" id="ARBA00023160"/>
    </source>
</evidence>
<keyword evidence="4 8" id="KW-0597">Phosphoprotein</keyword>
<dbReference type="InterPro" id="IPR036736">
    <property type="entry name" value="ACP-like_sf"/>
</dbReference>
<dbReference type="SUPFAM" id="SSF47336">
    <property type="entry name" value="ACP-like"/>
    <property type="match status" value="1"/>
</dbReference>
<dbReference type="Gene3D" id="1.10.1200.10">
    <property type="entry name" value="ACP-like"/>
    <property type="match status" value="1"/>
</dbReference>
<dbReference type="InterPro" id="IPR009081">
    <property type="entry name" value="PP-bd_ACP"/>
</dbReference>
<dbReference type="InterPro" id="IPR020806">
    <property type="entry name" value="PKS_PP-bd"/>
</dbReference>
<comment type="function">
    <text evidence="1 8 10">Carrier of the growing fatty acid chain in fatty acid biosynthesis.</text>
</comment>
<feature type="domain" description="Carrier" evidence="11">
    <location>
        <begin position="3"/>
        <end position="78"/>
    </location>
</feature>
<dbReference type="SMART" id="SM00823">
    <property type="entry name" value="PKS_PP"/>
    <property type="match status" value="1"/>
</dbReference>
<dbReference type="GO" id="GO:0009245">
    <property type="term" value="P:lipid A biosynthetic process"/>
    <property type="evidence" value="ECO:0007669"/>
    <property type="project" value="TreeGrafter"/>
</dbReference>
<keyword evidence="2 8" id="KW-0596">Phosphopantetheine</keyword>
<dbReference type="GO" id="GO:0031177">
    <property type="term" value="F:phosphopantetheine binding"/>
    <property type="evidence" value="ECO:0007669"/>
    <property type="project" value="InterPro"/>
</dbReference>
<dbReference type="PROSITE" id="PS00012">
    <property type="entry name" value="PHOSPHOPANTETHEINE"/>
    <property type="match status" value="1"/>
</dbReference>
<dbReference type="GO" id="GO:0016020">
    <property type="term" value="C:membrane"/>
    <property type="evidence" value="ECO:0007669"/>
    <property type="project" value="GOC"/>
</dbReference>
<evidence type="ECO:0000313" key="12">
    <source>
        <dbReference type="EMBL" id="MBP3192737.1"/>
    </source>
</evidence>
<name>A0A8J7UVN5_9BACT</name>
<comment type="PTM">
    <text evidence="10">4'-phosphopantetheine is transferred from CoA to a specific serine of apo-ACP by acpS.</text>
</comment>
<dbReference type="PANTHER" id="PTHR20863:SF76">
    <property type="entry name" value="CARRIER DOMAIN-CONTAINING PROTEIN"/>
    <property type="match status" value="1"/>
</dbReference>
<feature type="modified residue" description="O-(pantetheine 4'-phosphoryl)serine" evidence="8">
    <location>
        <position position="38"/>
    </location>
</feature>
<dbReference type="Pfam" id="PF00550">
    <property type="entry name" value="PP-binding"/>
    <property type="match status" value="1"/>
</dbReference>
<comment type="subcellular location">
    <subcellularLocation>
        <location evidence="8">Cytoplasm</location>
    </subcellularLocation>
</comment>
<dbReference type="GO" id="GO:0000036">
    <property type="term" value="F:acyl carrier activity"/>
    <property type="evidence" value="ECO:0007669"/>
    <property type="project" value="UniProtKB-UniRule"/>
</dbReference>
<keyword evidence="8" id="KW-0963">Cytoplasm</keyword>
<evidence type="ECO:0000259" key="11">
    <source>
        <dbReference type="PROSITE" id="PS50075"/>
    </source>
</evidence>
<evidence type="ECO:0000256" key="8">
    <source>
        <dbReference type="HAMAP-Rule" id="MF_01217"/>
    </source>
</evidence>